<protein>
    <submittedName>
        <fullName evidence="1">Uncharacterized protein</fullName>
    </submittedName>
</protein>
<dbReference type="EMBL" id="CP022114">
    <property type="protein sequence ID" value="ASG64214.1"/>
    <property type="molecule type" value="Genomic_DNA"/>
</dbReference>
<evidence type="ECO:0000313" key="1">
    <source>
        <dbReference type="EMBL" id="ASG64214.1"/>
    </source>
</evidence>
<evidence type="ECO:0000313" key="2">
    <source>
        <dbReference type="Proteomes" id="UP000197098"/>
    </source>
</evidence>
<name>A0A248KKU4_9ENTR</name>
<dbReference type="AlphaFoldDB" id="A0A248KKU4"/>
<proteinExistence type="predicted"/>
<sequence length="82" mass="8669">MIYRGDTPLDATLPGVNNADVDTLQAVLDSLPATATAQHQQLNLPCRAERALHLRGAIHSLGNDVIATCPLDFGSVMTDQTG</sequence>
<accession>A0A248KKU4</accession>
<organism evidence="1 2">
    <name type="scientific">Kluyvera genomosp. 3</name>
    <dbReference type="NCBI Taxonomy" id="2774055"/>
    <lineage>
        <taxon>Bacteria</taxon>
        <taxon>Pseudomonadati</taxon>
        <taxon>Pseudomonadota</taxon>
        <taxon>Gammaproteobacteria</taxon>
        <taxon>Enterobacterales</taxon>
        <taxon>Enterobacteriaceae</taxon>
        <taxon>Kluyvera</taxon>
    </lineage>
</organism>
<dbReference type="Proteomes" id="UP000197098">
    <property type="component" value="Chromosome"/>
</dbReference>
<reference evidence="1 2" key="1">
    <citation type="submission" date="2017-06" db="EMBL/GenBank/DDBJ databases">
        <title>Origin of plasmid-mediated fosfomycin resistance gene fosA3.</title>
        <authorList>
            <person name="Ito R."/>
            <person name="Pacey M.P."/>
            <person name="Doi Y."/>
        </authorList>
    </citation>
    <scope>NUCLEOTIDE SEQUENCE [LARGE SCALE GENOMIC DNA]</scope>
    <source>
        <strain evidence="1 2">YDC799</strain>
    </source>
</reference>
<gene>
    <name evidence="1" type="ORF">CEW81_21620</name>
</gene>